<protein>
    <submittedName>
        <fullName evidence="1">Uncharacterized protein</fullName>
    </submittedName>
</protein>
<evidence type="ECO:0000313" key="2">
    <source>
        <dbReference type="Proteomes" id="UP000528945"/>
    </source>
</evidence>
<dbReference type="RefSeq" id="WP_147035689.1">
    <property type="nucleotide sequence ID" value="NZ_JACIDB010000013.1"/>
</dbReference>
<dbReference type="EMBL" id="JACIDB010000013">
    <property type="protein sequence ID" value="MBB3877253.1"/>
    <property type="molecule type" value="Genomic_DNA"/>
</dbReference>
<organism evidence="1 2">
    <name type="scientific">Sphingomonas aquatilis</name>
    <dbReference type="NCBI Taxonomy" id="93063"/>
    <lineage>
        <taxon>Bacteria</taxon>
        <taxon>Pseudomonadati</taxon>
        <taxon>Pseudomonadota</taxon>
        <taxon>Alphaproteobacteria</taxon>
        <taxon>Sphingomonadales</taxon>
        <taxon>Sphingomonadaceae</taxon>
        <taxon>Sphingomonas</taxon>
    </lineage>
</organism>
<dbReference type="AlphaFoldDB" id="A0AAW3TVL7"/>
<dbReference type="Proteomes" id="UP000528945">
    <property type="component" value="Unassembled WGS sequence"/>
</dbReference>
<keyword evidence="2" id="KW-1185">Reference proteome</keyword>
<comment type="caution">
    <text evidence="1">The sequence shown here is derived from an EMBL/GenBank/DDBJ whole genome shotgun (WGS) entry which is preliminary data.</text>
</comment>
<name>A0AAW3TVL7_9SPHN</name>
<accession>A0AAW3TVL7</accession>
<evidence type="ECO:0000313" key="1">
    <source>
        <dbReference type="EMBL" id="MBB3877253.1"/>
    </source>
</evidence>
<proteinExistence type="predicted"/>
<gene>
    <name evidence="1" type="ORF">GGR47_003521</name>
</gene>
<reference evidence="1 2" key="1">
    <citation type="submission" date="2020-08" db="EMBL/GenBank/DDBJ databases">
        <title>Genomic Encyclopedia of Type Strains, Phase IV (KMG-IV): sequencing the most valuable type-strain genomes for metagenomic binning, comparative biology and taxonomic classification.</title>
        <authorList>
            <person name="Goeker M."/>
        </authorList>
    </citation>
    <scope>NUCLEOTIDE SEQUENCE [LARGE SCALE GENOMIC DNA]</scope>
    <source>
        <strain evidence="1 2">DSM 15581</strain>
    </source>
</reference>
<dbReference type="PROSITE" id="PS51257">
    <property type="entry name" value="PROKAR_LIPOPROTEIN"/>
    <property type="match status" value="1"/>
</dbReference>
<sequence length="209" mass="22250">MSNSRGNRLFPVLIGVFAVTVSCSPNAPQAPQQRPDKLFIGCKSPLSVPGGRTITNFFHQEDQVGRLRGLFFEVSDPSVAPAINGNPSTSYRAEPISEAGAELVRGNAKQPGKPSYYRGMSEADQMSMNLAVFGGRAIQFDSQAGYGKLSEENFLPTDNLLFLEPGWAIGVIVPKEKVALAPAFRAAASAALNALLSIQSGCSSPPHKQ</sequence>